<dbReference type="AlphaFoldDB" id="A0A0C3HZG6"/>
<dbReference type="SUPFAM" id="SSF49870">
    <property type="entry name" value="Osmotin, thaumatin-like protein"/>
    <property type="match status" value="1"/>
</dbReference>
<sequence length="226" mass="23735">MRFSYFQLFSVLAWFSSVHALPSPVSSNTAEPVERAIETRDQGPGISLTNKSSKQVTFYFYNNYWNGDGTAGANFDHPDDPPTTVAAGATTFVSLPASFKGRVQRGNLLPATWVEFQLQAEDGHAHGDVSLEQGCDGAATITPVGGGPTGGFTEDVLSGAPAAAVVNKSDGTKALGSTMGNWNGGPNQAAIQYLQTAVGQSKAYITGGTGVPDIMSTNNQFNVVFY</sequence>
<feature type="signal peptide" evidence="1">
    <location>
        <begin position="1"/>
        <end position="20"/>
    </location>
</feature>
<accession>A0A0C3HZG6</accession>
<name>A0A0C3HZG6_OIDMZ</name>
<dbReference type="InterPro" id="IPR037176">
    <property type="entry name" value="Osmotin/thaumatin-like_sf"/>
</dbReference>
<evidence type="ECO:0000313" key="3">
    <source>
        <dbReference type="Proteomes" id="UP000054321"/>
    </source>
</evidence>
<keyword evidence="3" id="KW-1185">Reference proteome</keyword>
<dbReference type="STRING" id="913774.A0A0C3HZG6"/>
<dbReference type="EMBL" id="KN832870">
    <property type="protein sequence ID" value="KIN07587.1"/>
    <property type="molecule type" value="Genomic_DNA"/>
</dbReference>
<protein>
    <submittedName>
        <fullName evidence="2">Uncharacterized protein</fullName>
    </submittedName>
</protein>
<gene>
    <name evidence="2" type="ORF">OIDMADRAFT_22455</name>
</gene>
<evidence type="ECO:0000256" key="1">
    <source>
        <dbReference type="SAM" id="SignalP"/>
    </source>
</evidence>
<dbReference type="Proteomes" id="UP000054321">
    <property type="component" value="Unassembled WGS sequence"/>
</dbReference>
<dbReference type="HOGENOM" id="CLU_1225088_0_0_1"/>
<proteinExistence type="predicted"/>
<dbReference type="InParanoid" id="A0A0C3HZG6"/>
<dbReference type="Gene3D" id="2.60.110.10">
    <property type="entry name" value="Thaumatin"/>
    <property type="match status" value="1"/>
</dbReference>
<reference evidence="3" key="2">
    <citation type="submission" date="2015-01" db="EMBL/GenBank/DDBJ databases">
        <title>Evolutionary Origins and Diversification of the Mycorrhizal Mutualists.</title>
        <authorList>
            <consortium name="DOE Joint Genome Institute"/>
            <consortium name="Mycorrhizal Genomics Consortium"/>
            <person name="Kohler A."/>
            <person name="Kuo A."/>
            <person name="Nagy L.G."/>
            <person name="Floudas D."/>
            <person name="Copeland A."/>
            <person name="Barry K.W."/>
            <person name="Cichocki N."/>
            <person name="Veneault-Fourrey C."/>
            <person name="LaButti K."/>
            <person name="Lindquist E.A."/>
            <person name="Lipzen A."/>
            <person name="Lundell T."/>
            <person name="Morin E."/>
            <person name="Murat C."/>
            <person name="Riley R."/>
            <person name="Ohm R."/>
            <person name="Sun H."/>
            <person name="Tunlid A."/>
            <person name="Henrissat B."/>
            <person name="Grigoriev I.V."/>
            <person name="Hibbett D.S."/>
            <person name="Martin F."/>
        </authorList>
    </citation>
    <scope>NUCLEOTIDE SEQUENCE [LARGE SCALE GENOMIC DNA]</scope>
    <source>
        <strain evidence="3">Zn</strain>
    </source>
</reference>
<keyword evidence="1" id="KW-0732">Signal</keyword>
<feature type="chain" id="PRO_5002178713" evidence="1">
    <location>
        <begin position="21"/>
        <end position="226"/>
    </location>
</feature>
<reference evidence="2 3" key="1">
    <citation type="submission" date="2014-04" db="EMBL/GenBank/DDBJ databases">
        <authorList>
            <consortium name="DOE Joint Genome Institute"/>
            <person name="Kuo A."/>
            <person name="Martino E."/>
            <person name="Perotto S."/>
            <person name="Kohler A."/>
            <person name="Nagy L.G."/>
            <person name="Floudas D."/>
            <person name="Copeland A."/>
            <person name="Barry K.W."/>
            <person name="Cichocki N."/>
            <person name="Veneault-Fourrey C."/>
            <person name="LaButti K."/>
            <person name="Lindquist E.A."/>
            <person name="Lipzen A."/>
            <person name="Lundell T."/>
            <person name="Morin E."/>
            <person name="Murat C."/>
            <person name="Sun H."/>
            <person name="Tunlid A."/>
            <person name="Henrissat B."/>
            <person name="Grigoriev I.V."/>
            <person name="Hibbett D.S."/>
            <person name="Martin F."/>
            <person name="Nordberg H.P."/>
            <person name="Cantor M.N."/>
            <person name="Hua S.X."/>
        </authorList>
    </citation>
    <scope>NUCLEOTIDE SEQUENCE [LARGE SCALE GENOMIC DNA]</scope>
    <source>
        <strain evidence="2 3">Zn</strain>
    </source>
</reference>
<dbReference type="OrthoDB" id="5959761at2759"/>
<evidence type="ECO:0000313" key="2">
    <source>
        <dbReference type="EMBL" id="KIN07587.1"/>
    </source>
</evidence>
<organism evidence="2 3">
    <name type="scientific">Oidiodendron maius (strain Zn)</name>
    <dbReference type="NCBI Taxonomy" id="913774"/>
    <lineage>
        <taxon>Eukaryota</taxon>
        <taxon>Fungi</taxon>
        <taxon>Dikarya</taxon>
        <taxon>Ascomycota</taxon>
        <taxon>Pezizomycotina</taxon>
        <taxon>Leotiomycetes</taxon>
        <taxon>Leotiomycetes incertae sedis</taxon>
        <taxon>Myxotrichaceae</taxon>
        <taxon>Oidiodendron</taxon>
    </lineage>
</organism>